<reference evidence="2" key="1">
    <citation type="journal article" date="2021" name="Nat. Commun.">
        <title>Genetic determinants of endophytism in the Arabidopsis root mycobiome.</title>
        <authorList>
            <person name="Mesny F."/>
            <person name="Miyauchi S."/>
            <person name="Thiergart T."/>
            <person name="Pickel B."/>
            <person name="Atanasova L."/>
            <person name="Karlsson M."/>
            <person name="Huettel B."/>
            <person name="Barry K.W."/>
            <person name="Haridas S."/>
            <person name="Chen C."/>
            <person name="Bauer D."/>
            <person name="Andreopoulos W."/>
            <person name="Pangilinan J."/>
            <person name="LaButti K."/>
            <person name="Riley R."/>
            <person name="Lipzen A."/>
            <person name="Clum A."/>
            <person name="Drula E."/>
            <person name="Henrissat B."/>
            <person name="Kohler A."/>
            <person name="Grigoriev I.V."/>
            <person name="Martin F.M."/>
            <person name="Hacquard S."/>
        </authorList>
    </citation>
    <scope>NUCLEOTIDE SEQUENCE</scope>
    <source>
        <strain evidence="2">MPI-CAGE-AT-0016</strain>
    </source>
</reference>
<evidence type="ECO:0000313" key="3">
    <source>
        <dbReference type="Proteomes" id="UP000813385"/>
    </source>
</evidence>
<keyword evidence="3" id="KW-1185">Reference proteome</keyword>
<dbReference type="AlphaFoldDB" id="A0A8K0THX6"/>
<gene>
    <name evidence="2" type="ORF">B0T11DRAFT_285048</name>
</gene>
<sequence length="82" mass="9029">MTTLAILAGGIQVWSSVARTTPRIPSLRWVLHLRGDSGPVCSPETAQPRPSRFLLPSRGYYGADPGKSDKVEVRRGDSKMRH</sequence>
<dbReference type="EMBL" id="JAGPXD010000004">
    <property type="protein sequence ID" value="KAH7358723.1"/>
    <property type="molecule type" value="Genomic_DNA"/>
</dbReference>
<evidence type="ECO:0000313" key="2">
    <source>
        <dbReference type="EMBL" id="KAH7358723.1"/>
    </source>
</evidence>
<name>A0A8K0THX6_9PEZI</name>
<protein>
    <submittedName>
        <fullName evidence="2">Uncharacterized protein</fullName>
    </submittedName>
</protein>
<feature type="compositionally biased region" description="Basic and acidic residues" evidence="1">
    <location>
        <begin position="66"/>
        <end position="82"/>
    </location>
</feature>
<accession>A0A8K0THX6</accession>
<organism evidence="2 3">
    <name type="scientific">Plectosphaerella cucumerina</name>
    <dbReference type="NCBI Taxonomy" id="40658"/>
    <lineage>
        <taxon>Eukaryota</taxon>
        <taxon>Fungi</taxon>
        <taxon>Dikarya</taxon>
        <taxon>Ascomycota</taxon>
        <taxon>Pezizomycotina</taxon>
        <taxon>Sordariomycetes</taxon>
        <taxon>Hypocreomycetidae</taxon>
        <taxon>Glomerellales</taxon>
        <taxon>Plectosphaerellaceae</taxon>
        <taxon>Plectosphaerella</taxon>
    </lineage>
</organism>
<proteinExistence type="predicted"/>
<comment type="caution">
    <text evidence="2">The sequence shown here is derived from an EMBL/GenBank/DDBJ whole genome shotgun (WGS) entry which is preliminary data.</text>
</comment>
<feature type="region of interest" description="Disordered" evidence="1">
    <location>
        <begin position="39"/>
        <end position="82"/>
    </location>
</feature>
<dbReference type="Proteomes" id="UP000813385">
    <property type="component" value="Unassembled WGS sequence"/>
</dbReference>
<evidence type="ECO:0000256" key="1">
    <source>
        <dbReference type="SAM" id="MobiDB-lite"/>
    </source>
</evidence>